<organism evidence="2 3">
    <name type="scientific">Gloeothece citriformis (strain PCC 7424)</name>
    <name type="common">Cyanothece sp. (strain PCC 7424)</name>
    <dbReference type="NCBI Taxonomy" id="65393"/>
    <lineage>
        <taxon>Bacteria</taxon>
        <taxon>Bacillati</taxon>
        <taxon>Cyanobacteriota</taxon>
        <taxon>Cyanophyceae</taxon>
        <taxon>Oscillatoriophycideae</taxon>
        <taxon>Chroococcales</taxon>
        <taxon>Aphanothecaceae</taxon>
        <taxon>Gloeothece</taxon>
        <taxon>Gloeothece citriformis</taxon>
    </lineage>
</organism>
<dbReference type="AlphaFoldDB" id="B7K9A0"/>
<gene>
    <name evidence="2" type="ordered locus">PCC7424_0113</name>
</gene>
<dbReference type="eggNOG" id="ENOG5031V1G">
    <property type="taxonomic scope" value="Bacteria"/>
</dbReference>
<dbReference type="EMBL" id="CP001291">
    <property type="protein sequence ID" value="ACK68583.1"/>
    <property type="molecule type" value="Genomic_DNA"/>
</dbReference>
<accession>B7K9A0</accession>
<name>B7K9A0_GLOC7</name>
<dbReference type="KEGG" id="cyc:PCC7424_0113"/>
<protein>
    <submittedName>
        <fullName evidence="2">Uncharacterized protein</fullName>
    </submittedName>
</protein>
<evidence type="ECO:0000313" key="3">
    <source>
        <dbReference type="Proteomes" id="UP000002384"/>
    </source>
</evidence>
<keyword evidence="3" id="KW-1185">Reference proteome</keyword>
<feature type="compositionally biased region" description="Polar residues" evidence="1">
    <location>
        <begin position="105"/>
        <end position="120"/>
    </location>
</feature>
<dbReference type="OrthoDB" id="3298878at2"/>
<dbReference type="Proteomes" id="UP000002384">
    <property type="component" value="Chromosome"/>
</dbReference>
<dbReference type="HOGENOM" id="CLU_145363_0_0_3"/>
<evidence type="ECO:0000256" key="1">
    <source>
        <dbReference type="SAM" id="MobiDB-lite"/>
    </source>
</evidence>
<reference evidence="3" key="1">
    <citation type="journal article" date="2011" name="MBio">
        <title>Novel metabolic attributes of the genus Cyanothece, comprising a group of unicellular nitrogen-fixing Cyanobacteria.</title>
        <authorList>
            <person name="Bandyopadhyay A."/>
            <person name="Elvitigala T."/>
            <person name="Welsh E."/>
            <person name="Stockel J."/>
            <person name="Liberton M."/>
            <person name="Min H."/>
            <person name="Sherman L.A."/>
            <person name="Pakrasi H.B."/>
        </authorList>
    </citation>
    <scope>NUCLEOTIDE SEQUENCE [LARGE SCALE GENOMIC DNA]</scope>
    <source>
        <strain evidence="3">PCC 7424</strain>
    </source>
</reference>
<dbReference type="RefSeq" id="WP_012597533.1">
    <property type="nucleotide sequence ID" value="NC_011729.1"/>
</dbReference>
<feature type="region of interest" description="Disordered" evidence="1">
    <location>
        <begin position="87"/>
        <end position="120"/>
    </location>
</feature>
<evidence type="ECO:0000313" key="2">
    <source>
        <dbReference type="EMBL" id="ACK68583.1"/>
    </source>
</evidence>
<sequence length="120" mass="13120">MDLIIAALVAGAAAAAKDTAEKSIKEAYERLKELIKKRFADNEAAKVVLDEHEKDPQTYEAALKKKLTEAGVDRDEEIKKVAQEVMKKEDPQGAAAGKYDLRGSQGVQIGDSNTQNNTFK</sequence>
<proteinExistence type="predicted"/>